<dbReference type="Proteomes" id="UP000626109">
    <property type="component" value="Unassembled WGS sequence"/>
</dbReference>
<dbReference type="AlphaFoldDB" id="A0A813K391"/>
<keyword evidence="4" id="KW-1185">Reference proteome</keyword>
<reference evidence="2" key="1">
    <citation type="submission" date="2021-02" db="EMBL/GenBank/DDBJ databases">
        <authorList>
            <person name="Dougan E. K."/>
            <person name="Rhodes N."/>
            <person name="Thang M."/>
            <person name="Chan C."/>
        </authorList>
    </citation>
    <scope>NUCLEOTIDE SEQUENCE</scope>
</reference>
<evidence type="ECO:0000313" key="4">
    <source>
        <dbReference type="Proteomes" id="UP000654075"/>
    </source>
</evidence>
<organism evidence="2 3">
    <name type="scientific">Polarella glacialis</name>
    <name type="common">Dinoflagellate</name>
    <dbReference type="NCBI Taxonomy" id="89957"/>
    <lineage>
        <taxon>Eukaryota</taxon>
        <taxon>Sar</taxon>
        <taxon>Alveolata</taxon>
        <taxon>Dinophyceae</taxon>
        <taxon>Suessiales</taxon>
        <taxon>Suessiaceae</taxon>
        <taxon>Polarella</taxon>
    </lineage>
</organism>
<dbReference type="EMBL" id="CAJNNV010031188">
    <property type="protein sequence ID" value="CAE8634960.1"/>
    <property type="molecule type" value="Genomic_DNA"/>
</dbReference>
<evidence type="ECO:0000313" key="1">
    <source>
        <dbReference type="EMBL" id="CAE8634960.1"/>
    </source>
</evidence>
<dbReference type="Proteomes" id="UP000654075">
    <property type="component" value="Unassembled WGS sequence"/>
</dbReference>
<gene>
    <name evidence="1" type="ORF">PGLA1383_LOCUS50569</name>
    <name evidence="2" type="ORF">PGLA2088_LOCUS29571</name>
</gene>
<accession>A0A813K391</accession>
<sequence>MDLHLAELNTNTLEWFAGLWDASRAPTCTLDDELYVEEGKQYLTRTLGKVGENRWHRLSDLVKMEAAKYGILIPENPTTMSELVSMMNDNMHPGSTIGLSDGRIDWTNTTDGDYDSAFEFVDLGSAVSSRFQDPLVLLNRVGQNSV</sequence>
<evidence type="ECO:0000313" key="2">
    <source>
        <dbReference type="EMBL" id="CAE8695840.1"/>
    </source>
</evidence>
<proteinExistence type="predicted"/>
<protein>
    <submittedName>
        <fullName evidence="2">Uncharacterized protein</fullName>
    </submittedName>
</protein>
<dbReference type="EMBL" id="CAJNNW010028381">
    <property type="protein sequence ID" value="CAE8695840.1"/>
    <property type="molecule type" value="Genomic_DNA"/>
</dbReference>
<name>A0A813K391_POLGL</name>
<comment type="caution">
    <text evidence="2">The sequence shown here is derived from an EMBL/GenBank/DDBJ whole genome shotgun (WGS) entry which is preliminary data.</text>
</comment>
<evidence type="ECO:0000313" key="3">
    <source>
        <dbReference type="Proteomes" id="UP000626109"/>
    </source>
</evidence>